<evidence type="ECO:0008006" key="3">
    <source>
        <dbReference type="Google" id="ProtNLM"/>
    </source>
</evidence>
<name>A0A314UYL2_PRUYE</name>
<evidence type="ECO:0000313" key="1">
    <source>
        <dbReference type="EMBL" id="PQM42617.1"/>
    </source>
</evidence>
<dbReference type="EMBL" id="PJQY01002797">
    <property type="protein sequence ID" value="PQM42617.1"/>
    <property type="molecule type" value="Genomic_DNA"/>
</dbReference>
<accession>A0A314UYL2</accession>
<reference evidence="1 2" key="1">
    <citation type="submission" date="2018-02" db="EMBL/GenBank/DDBJ databases">
        <title>Draft genome of wild Prunus yedoensis var. nudiflora.</title>
        <authorList>
            <person name="Baek S."/>
            <person name="Kim J.-H."/>
            <person name="Choi K."/>
            <person name="Kim G.-B."/>
            <person name="Cho A."/>
            <person name="Jang H."/>
            <person name="Shin C.-H."/>
            <person name="Yu H.-J."/>
            <person name="Mun J.-H."/>
        </authorList>
    </citation>
    <scope>NUCLEOTIDE SEQUENCE [LARGE SCALE GENOMIC DNA]</scope>
    <source>
        <strain evidence="2">cv. Jeju island</strain>
        <tissue evidence="1">Leaf</tissue>
    </source>
</reference>
<keyword evidence="2" id="KW-1185">Reference proteome</keyword>
<evidence type="ECO:0000313" key="2">
    <source>
        <dbReference type="Proteomes" id="UP000250321"/>
    </source>
</evidence>
<dbReference type="AlphaFoldDB" id="A0A314UYL2"/>
<proteinExistence type="predicted"/>
<comment type="caution">
    <text evidence="1">The sequence shown here is derived from an EMBL/GenBank/DDBJ whole genome shotgun (WGS) entry which is preliminary data.</text>
</comment>
<organism evidence="1 2">
    <name type="scientific">Prunus yedoensis var. nudiflora</name>
    <dbReference type="NCBI Taxonomy" id="2094558"/>
    <lineage>
        <taxon>Eukaryota</taxon>
        <taxon>Viridiplantae</taxon>
        <taxon>Streptophyta</taxon>
        <taxon>Embryophyta</taxon>
        <taxon>Tracheophyta</taxon>
        <taxon>Spermatophyta</taxon>
        <taxon>Magnoliopsida</taxon>
        <taxon>eudicotyledons</taxon>
        <taxon>Gunneridae</taxon>
        <taxon>Pentapetalae</taxon>
        <taxon>rosids</taxon>
        <taxon>fabids</taxon>
        <taxon>Rosales</taxon>
        <taxon>Rosaceae</taxon>
        <taxon>Amygdaloideae</taxon>
        <taxon>Amygdaleae</taxon>
        <taxon>Prunus</taxon>
    </lineage>
</organism>
<protein>
    <recommendedName>
        <fullName evidence="3">B3 domain-containing protein</fullName>
    </recommendedName>
</protein>
<sequence length="130" mass="14783">MVDFALPEDLKMKIVELVGSNVKLTLVRDLTFCEHDFGNRLVLVLPESLSGVPINLKKRQSLTIRMIGPSLNVFDMTLSRSADGGHVLKDWSTVMQTEDFEKGDTVYLWSFKDLMTFFGLLCMHKRSTIN</sequence>
<dbReference type="Proteomes" id="UP000250321">
    <property type="component" value="Unassembled WGS sequence"/>
</dbReference>
<gene>
    <name evidence="1" type="ORF">Pyn_30934</name>
</gene>